<evidence type="ECO:0000313" key="7">
    <source>
        <dbReference type="EMBL" id="ALP53957.1"/>
    </source>
</evidence>
<dbReference type="PANTHER" id="PTHR34984:SF1">
    <property type="entry name" value="CARBON STORAGE REGULATOR"/>
    <property type="match status" value="1"/>
</dbReference>
<dbReference type="GO" id="GO:0045947">
    <property type="term" value="P:negative regulation of translational initiation"/>
    <property type="evidence" value="ECO:0007669"/>
    <property type="project" value="UniProtKB-UniRule"/>
</dbReference>
<evidence type="ECO:0000256" key="5">
    <source>
        <dbReference type="HAMAP-Rule" id="MF_00167"/>
    </source>
</evidence>
<dbReference type="FunFam" id="2.60.40.4380:FF:000001">
    <property type="entry name" value="Translational regulator CsrA"/>
    <property type="match status" value="1"/>
</dbReference>
<keyword evidence="3 5" id="KW-0694">RNA-binding</keyword>
<accession>A0A0S2TFQ1</accession>
<dbReference type="KEGG" id="tee:Tel_12880"/>
<dbReference type="GO" id="GO:0045948">
    <property type="term" value="P:positive regulation of translational initiation"/>
    <property type="evidence" value="ECO:0007669"/>
    <property type="project" value="UniProtKB-UniRule"/>
</dbReference>
<dbReference type="Proteomes" id="UP000055136">
    <property type="component" value="Chromosome"/>
</dbReference>
<dbReference type="Gene3D" id="2.60.40.4380">
    <property type="entry name" value="Translational regulator CsrA"/>
    <property type="match status" value="1"/>
</dbReference>
<reference evidence="7" key="1">
    <citation type="submission" date="2015-10" db="EMBL/GenBank/DDBJ databases">
        <title>Description of Candidatus Tenderia electrophaga gen. nov, sp. nov., an Uncultivated Electroautotroph from a Biocathode Enrichment.</title>
        <authorList>
            <person name="Eddie B.J."/>
            <person name="Malanoski A.P."/>
            <person name="Wang Z."/>
            <person name="Hall R.J."/>
            <person name="Oh S.D."/>
            <person name="Heiner C."/>
            <person name="Lin B."/>
            <person name="Strycharz-Glaven S.M."/>
        </authorList>
    </citation>
    <scope>NUCLEOTIDE SEQUENCE [LARGE SCALE GENOMIC DNA]</scope>
    <source>
        <strain evidence="7">NRL1</strain>
    </source>
</reference>
<organism evidence="7 8">
    <name type="scientific">Candidatus Tenderia electrophaga</name>
    <dbReference type="NCBI Taxonomy" id="1748243"/>
    <lineage>
        <taxon>Bacteria</taxon>
        <taxon>Pseudomonadati</taxon>
        <taxon>Pseudomonadota</taxon>
        <taxon>Gammaproteobacteria</taxon>
        <taxon>Candidatus Tenderiales</taxon>
        <taxon>Candidatus Tenderiaceae</taxon>
        <taxon>Candidatus Tenderia</taxon>
    </lineage>
</organism>
<gene>
    <name evidence="5" type="primary">csrA</name>
    <name evidence="7" type="ORF">Tel_12880</name>
</gene>
<dbReference type="PANTHER" id="PTHR34984">
    <property type="entry name" value="CARBON STORAGE REGULATOR"/>
    <property type="match status" value="1"/>
</dbReference>
<dbReference type="NCBIfam" id="NF002469">
    <property type="entry name" value="PRK01712.1"/>
    <property type="match status" value="1"/>
</dbReference>
<keyword evidence="5" id="KW-0678">Repressor</keyword>
<dbReference type="GO" id="GO:0048027">
    <property type="term" value="F:mRNA 5'-UTR binding"/>
    <property type="evidence" value="ECO:0007669"/>
    <property type="project" value="UniProtKB-UniRule"/>
</dbReference>
<evidence type="ECO:0000256" key="2">
    <source>
        <dbReference type="ARBA" id="ARBA00022845"/>
    </source>
</evidence>
<sequence>MLILTRRVGETLIIGDNVTVTVLGVKGNQVRIGVNAPKEVSVHREEIYQRIQQEKGEAPNPSLAGDQSDAQDASGNS</sequence>
<dbReference type="SUPFAM" id="SSF117130">
    <property type="entry name" value="CsrA-like"/>
    <property type="match status" value="1"/>
</dbReference>
<dbReference type="AlphaFoldDB" id="A0A0S2TFQ1"/>
<dbReference type="Pfam" id="PF02599">
    <property type="entry name" value="CsrA"/>
    <property type="match status" value="1"/>
</dbReference>
<dbReference type="HAMAP" id="MF_00167">
    <property type="entry name" value="CsrA"/>
    <property type="match status" value="1"/>
</dbReference>
<dbReference type="InterPro" id="IPR036107">
    <property type="entry name" value="CsrA_sf"/>
</dbReference>
<dbReference type="InterPro" id="IPR003751">
    <property type="entry name" value="CsrA"/>
</dbReference>
<keyword evidence="1 5" id="KW-0963">Cytoplasm</keyword>
<comment type="subunit">
    <text evidence="5">Homodimer; the beta-strands of each monomer intercalate to form a hydrophobic core, while the alpha-helices form wings that extend away from the core.</text>
</comment>
<evidence type="ECO:0000256" key="1">
    <source>
        <dbReference type="ARBA" id="ARBA00022490"/>
    </source>
</evidence>
<dbReference type="EMBL" id="CP013099">
    <property type="protein sequence ID" value="ALP53957.1"/>
    <property type="molecule type" value="Genomic_DNA"/>
</dbReference>
<keyword evidence="4 5" id="KW-0010">Activator</keyword>
<name>A0A0S2TFQ1_9GAMM</name>
<comment type="function">
    <text evidence="5">A key translational regulator that binds mRNA to regulate translation initiation and/or mRNA stability. Mediates global changes in gene expression, shifting from rapid growth to stress survival by linking envelope stress, the stringent response and the catabolite repression systems. Usually binds in the 5'-UTR; binding at or near the Shine-Dalgarno sequence prevents ribosome-binding, repressing translation, binding elsewhere in the 5'-UTR can activate translation and/or stabilize the mRNA. Its function is antagonized by small RNA(s).</text>
</comment>
<dbReference type="NCBIfam" id="TIGR00202">
    <property type="entry name" value="csrA"/>
    <property type="match status" value="1"/>
</dbReference>
<protein>
    <recommendedName>
        <fullName evidence="5">Translational regulator CsrA</fullName>
    </recommendedName>
    <alternativeName>
        <fullName evidence="5">Carbon storage regulator</fullName>
    </alternativeName>
</protein>
<feature type="compositionally biased region" description="Polar residues" evidence="6">
    <location>
        <begin position="68"/>
        <end position="77"/>
    </location>
</feature>
<keyword evidence="8" id="KW-1185">Reference proteome</keyword>
<keyword evidence="2 5" id="KW-0810">Translation regulation</keyword>
<evidence type="ECO:0000256" key="4">
    <source>
        <dbReference type="ARBA" id="ARBA00023159"/>
    </source>
</evidence>
<comment type="similarity">
    <text evidence="5">Belongs to the CsrA/RsmA family.</text>
</comment>
<dbReference type="GO" id="GO:0006109">
    <property type="term" value="P:regulation of carbohydrate metabolic process"/>
    <property type="evidence" value="ECO:0007669"/>
    <property type="project" value="UniProtKB-UniRule"/>
</dbReference>
<evidence type="ECO:0000313" key="8">
    <source>
        <dbReference type="Proteomes" id="UP000055136"/>
    </source>
</evidence>
<evidence type="ECO:0000256" key="6">
    <source>
        <dbReference type="SAM" id="MobiDB-lite"/>
    </source>
</evidence>
<feature type="region of interest" description="Disordered" evidence="6">
    <location>
        <begin position="54"/>
        <end position="77"/>
    </location>
</feature>
<comment type="subcellular location">
    <subcellularLocation>
        <location evidence="5">Cytoplasm</location>
    </subcellularLocation>
</comment>
<dbReference type="GO" id="GO:0005829">
    <property type="term" value="C:cytosol"/>
    <property type="evidence" value="ECO:0007669"/>
    <property type="project" value="TreeGrafter"/>
</dbReference>
<dbReference type="GO" id="GO:0006402">
    <property type="term" value="P:mRNA catabolic process"/>
    <property type="evidence" value="ECO:0007669"/>
    <property type="project" value="InterPro"/>
</dbReference>
<evidence type="ECO:0000256" key="3">
    <source>
        <dbReference type="ARBA" id="ARBA00022884"/>
    </source>
</evidence>
<dbReference type="STRING" id="1748243.Tel_12880"/>
<proteinExistence type="inferred from homology"/>